<evidence type="ECO:0000313" key="3">
    <source>
        <dbReference type="EMBL" id="NUZ06568.1"/>
    </source>
</evidence>
<feature type="transmembrane region" description="Helical" evidence="1">
    <location>
        <begin position="161"/>
        <end position="185"/>
    </location>
</feature>
<evidence type="ECO:0000256" key="1">
    <source>
        <dbReference type="SAM" id="Phobius"/>
    </source>
</evidence>
<comment type="caution">
    <text evidence="3">The sequence shown here is derived from an EMBL/GenBank/DDBJ whole genome shotgun (WGS) entry which is preliminary data.</text>
</comment>
<dbReference type="RefSeq" id="WP_176069415.1">
    <property type="nucleotide sequence ID" value="NZ_JABWMJ010000005.1"/>
</dbReference>
<dbReference type="AlphaFoldDB" id="A0A7Y6NNP4"/>
<evidence type="ECO:0000313" key="4">
    <source>
        <dbReference type="Proteomes" id="UP000529637"/>
    </source>
</evidence>
<keyword evidence="1" id="KW-1133">Transmembrane helix</keyword>
<keyword evidence="1" id="KW-0812">Transmembrane</keyword>
<keyword evidence="4" id="KW-1185">Reference proteome</keyword>
<dbReference type="Proteomes" id="UP000529637">
    <property type="component" value="Unassembled WGS sequence"/>
</dbReference>
<keyword evidence="1" id="KW-0472">Membrane</keyword>
<organism evidence="3 4">
    <name type="scientific">Piscinibacter koreensis</name>
    <dbReference type="NCBI Taxonomy" id="2742824"/>
    <lineage>
        <taxon>Bacteria</taxon>
        <taxon>Pseudomonadati</taxon>
        <taxon>Pseudomonadota</taxon>
        <taxon>Betaproteobacteria</taxon>
        <taxon>Burkholderiales</taxon>
        <taxon>Sphaerotilaceae</taxon>
        <taxon>Piscinibacter</taxon>
    </lineage>
</organism>
<sequence length="207" mass="22669">MATIVALGGYLSFHYHALSQQSRDGVDSAYVVLDNVNRVLIAVEDAEVAVRDYVITGDERDLLPLQRATARAAPSYEQLRHVLPAGSVDELERSVSAEFGKLAETIELRRSLGFDAARNAIAQGGAREAMERLRQQMAAIASAERELMVRRQHAARLHERTILRVGIIMVALSIVARLLIAWSVARLRRLHASSPAIDAAAGSPDPR</sequence>
<dbReference type="CDD" id="cd19410">
    <property type="entry name" value="HK9-like_sensor"/>
    <property type="match status" value="1"/>
</dbReference>
<protein>
    <submittedName>
        <fullName evidence="3">CHASE3 domain-containing protein</fullName>
    </submittedName>
</protein>
<gene>
    <name evidence="3" type="ORF">HQN59_12430</name>
</gene>
<evidence type="ECO:0000259" key="2">
    <source>
        <dbReference type="Pfam" id="PF05227"/>
    </source>
</evidence>
<reference evidence="3 4" key="1">
    <citation type="submission" date="2020-06" db="EMBL/GenBank/DDBJ databases">
        <title>Schlegella sp. ID0723 isolated from air conditioner.</title>
        <authorList>
            <person name="Kim D.Y."/>
            <person name="Kim D.-U."/>
        </authorList>
    </citation>
    <scope>NUCLEOTIDE SEQUENCE [LARGE SCALE GENOMIC DNA]</scope>
    <source>
        <strain evidence="3 4">ID0723</strain>
    </source>
</reference>
<dbReference type="InterPro" id="IPR007891">
    <property type="entry name" value="CHASE3"/>
</dbReference>
<name>A0A7Y6NNP4_9BURK</name>
<proteinExistence type="predicted"/>
<dbReference type="Pfam" id="PF05227">
    <property type="entry name" value="CHASE3"/>
    <property type="match status" value="1"/>
</dbReference>
<dbReference type="EMBL" id="JABWMJ010000005">
    <property type="protein sequence ID" value="NUZ06568.1"/>
    <property type="molecule type" value="Genomic_DNA"/>
</dbReference>
<accession>A0A7Y6NNP4</accession>
<feature type="domain" description="CHASE3" evidence="2">
    <location>
        <begin position="26"/>
        <end position="153"/>
    </location>
</feature>